<evidence type="ECO:0000313" key="6">
    <source>
        <dbReference type="EMBL" id="MDT0332071.1"/>
    </source>
</evidence>
<dbReference type="InterPro" id="IPR011990">
    <property type="entry name" value="TPR-like_helical_dom_sf"/>
</dbReference>
<sequence>MSAPDPRLVASMNAAVTASPDDPVLRLHLAELLLEAGDRPTAISHVAVALQQDPSSPTAGALMARALGAPAPASPDSPAGAATGTPPQDRPAAGAPVSPPAPRTPSGPHDVPPAPAPGTTGDGTPDAASGGDGPGRPGGTPSRDEFPRSRDGHDDAGPMRPEDYGFTSSDITLDDVAGMHGVKERLEAAFLAPLRNAELREAFGKSLRGGLLLYGPPGCGKTFLARGVAGEMGADFLTVSLADILDRWMGNSERNIHALFRRAREYSPCVLFLDELDALGGRRTKVGPHMRNVVTQLLTELDSVVGDNEGVFLLAATNHPWDIDPALRRPGRLDRMLFVPPPDEAARVAILASGLRDRPVEGVDIAGVARRTEGLSGADLSHLCDSAAERALLASARLGRVRPIGQPDVEHALTEVRPSTGDWFESARTAVEFAGHDDDYRELAEYLGRRRRFGRR</sequence>
<keyword evidence="1 3" id="KW-0547">Nucleotide-binding</keyword>
<dbReference type="InterPro" id="IPR050168">
    <property type="entry name" value="AAA_ATPase_domain"/>
</dbReference>
<dbReference type="InterPro" id="IPR003593">
    <property type="entry name" value="AAA+_ATPase"/>
</dbReference>
<dbReference type="Gene3D" id="1.10.8.60">
    <property type="match status" value="1"/>
</dbReference>
<dbReference type="RefSeq" id="WP_311514507.1">
    <property type="nucleotide sequence ID" value="NZ_JAVREP010000035.1"/>
</dbReference>
<evidence type="ECO:0000256" key="3">
    <source>
        <dbReference type="RuleBase" id="RU003651"/>
    </source>
</evidence>
<dbReference type="Gene3D" id="3.40.50.300">
    <property type="entry name" value="P-loop containing nucleotide triphosphate hydrolases"/>
    <property type="match status" value="1"/>
</dbReference>
<feature type="region of interest" description="Disordered" evidence="4">
    <location>
        <begin position="53"/>
        <end position="167"/>
    </location>
</feature>
<dbReference type="Pfam" id="PF17862">
    <property type="entry name" value="AAA_lid_3"/>
    <property type="match status" value="1"/>
</dbReference>
<feature type="domain" description="AAA+ ATPase" evidence="5">
    <location>
        <begin position="207"/>
        <end position="343"/>
    </location>
</feature>
<dbReference type="Proteomes" id="UP001183390">
    <property type="component" value="Unassembled WGS sequence"/>
</dbReference>
<proteinExistence type="inferred from homology"/>
<gene>
    <name evidence="6" type="ORF">RM479_26985</name>
</gene>
<feature type="compositionally biased region" description="Basic and acidic residues" evidence="4">
    <location>
        <begin position="142"/>
        <end position="163"/>
    </location>
</feature>
<dbReference type="InterPro" id="IPR003959">
    <property type="entry name" value="ATPase_AAA_core"/>
</dbReference>
<protein>
    <submittedName>
        <fullName evidence="6">AAA family ATPase</fullName>
    </submittedName>
</protein>
<dbReference type="PROSITE" id="PS00674">
    <property type="entry name" value="AAA"/>
    <property type="match status" value="1"/>
</dbReference>
<evidence type="ECO:0000313" key="7">
    <source>
        <dbReference type="Proteomes" id="UP001183390"/>
    </source>
</evidence>
<comment type="caution">
    <text evidence="6">The sequence shown here is derived from an EMBL/GenBank/DDBJ whole genome shotgun (WGS) entry which is preliminary data.</text>
</comment>
<dbReference type="Pfam" id="PF00004">
    <property type="entry name" value="AAA"/>
    <property type="match status" value="1"/>
</dbReference>
<dbReference type="InterPro" id="IPR041569">
    <property type="entry name" value="AAA_lid_3"/>
</dbReference>
<keyword evidence="2 3" id="KW-0067">ATP-binding</keyword>
<dbReference type="Pfam" id="PF14559">
    <property type="entry name" value="TPR_19"/>
    <property type="match status" value="1"/>
</dbReference>
<organism evidence="6 7">
    <name type="scientific">Nocardiopsis lambiniae</name>
    <dbReference type="NCBI Taxonomy" id="3075539"/>
    <lineage>
        <taxon>Bacteria</taxon>
        <taxon>Bacillati</taxon>
        <taxon>Actinomycetota</taxon>
        <taxon>Actinomycetes</taxon>
        <taxon>Streptosporangiales</taxon>
        <taxon>Nocardiopsidaceae</taxon>
        <taxon>Nocardiopsis</taxon>
    </lineage>
</organism>
<evidence type="ECO:0000259" key="5">
    <source>
        <dbReference type="SMART" id="SM00382"/>
    </source>
</evidence>
<dbReference type="SMART" id="SM00382">
    <property type="entry name" value="AAA"/>
    <property type="match status" value="1"/>
</dbReference>
<keyword evidence="7" id="KW-1185">Reference proteome</keyword>
<feature type="compositionally biased region" description="Pro residues" evidence="4">
    <location>
        <begin position="97"/>
        <end position="116"/>
    </location>
</feature>
<dbReference type="SUPFAM" id="SSF52540">
    <property type="entry name" value="P-loop containing nucleoside triphosphate hydrolases"/>
    <property type="match status" value="1"/>
</dbReference>
<dbReference type="SUPFAM" id="SSF48452">
    <property type="entry name" value="TPR-like"/>
    <property type="match status" value="1"/>
</dbReference>
<name>A0ABU2MH98_9ACTN</name>
<evidence type="ECO:0000256" key="1">
    <source>
        <dbReference type="ARBA" id="ARBA00022741"/>
    </source>
</evidence>
<comment type="similarity">
    <text evidence="3">Belongs to the AAA ATPase family.</text>
</comment>
<feature type="compositionally biased region" description="Low complexity" evidence="4">
    <location>
        <begin position="66"/>
        <end position="82"/>
    </location>
</feature>
<evidence type="ECO:0000256" key="4">
    <source>
        <dbReference type="SAM" id="MobiDB-lite"/>
    </source>
</evidence>
<dbReference type="EMBL" id="JAVREP010000035">
    <property type="protein sequence ID" value="MDT0332071.1"/>
    <property type="molecule type" value="Genomic_DNA"/>
</dbReference>
<dbReference type="Gene3D" id="1.25.40.10">
    <property type="entry name" value="Tetratricopeptide repeat domain"/>
    <property type="match status" value="1"/>
</dbReference>
<dbReference type="PANTHER" id="PTHR23077">
    <property type="entry name" value="AAA-FAMILY ATPASE"/>
    <property type="match status" value="1"/>
</dbReference>
<accession>A0ABU2MH98</accession>
<reference evidence="7" key="1">
    <citation type="submission" date="2023-07" db="EMBL/GenBank/DDBJ databases">
        <title>30 novel species of actinomycetes from the DSMZ collection.</title>
        <authorList>
            <person name="Nouioui I."/>
        </authorList>
    </citation>
    <scope>NUCLEOTIDE SEQUENCE [LARGE SCALE GENOMIC DNA]</scope>
    <source>
        <strain evidence="7">DSM 44743</strain>
    </source>
</reference>
<evidence type="ECO:0000256" key="2">
    <source>
        <dbReference type="ARBA" id="ARBA00022840"/>
    </source>
</evidence>
<dbReference type="InterPro" id="IPR003960">
    <property type="entry name" value="ATPase_AAA_CS"/>
</dbReference>
<dbReference type="InterPro" id="IPR027417">
    <property type="entry name" value="P-loop_NTPase"/>
</dbReference>
<feature type="compositionally biased region" description="Low complexity" evidence="4">
    <location>
        <begin position="117"/>
        <end position="129"/>
    </location>
</feature>
<dbReference type="PANTHER" id="PTHR23077:SF171">
    <property type="entry name" value="NUCLEAR VALOSIN-CONTAINING PROTEIN-LIKE"/>
    <property type="match status" value="1"/>
</dbReference>